<proteinExistence type="predicted"/>
<reference evidence="2" key="1">
    <citation type="submission" date="2023-10" db="EMBL/GenBank/DDBJ databases">
        <authorList>
            <person name="Chen Y."/>
            <person name="Shah S."/>
            <person name="Dougan E. K."/>
            <person name="Thang M."/>
            <person name="Chan C."/>
        </authorList>
    </citation>
    <scope>NUCLEOTIDE SEQUENCE [LARGE SCALE GENOMIC DNA]</scope>
</reference>
<organism evidence="2 3">
    <name type="scientific">Prorocentrum cordatum</name>
    <dbReference type="NCBI Taxonomy" id="2364126"/>
    <lineage>
        <taxon>Eukaryota</taxon>
        <taxon>Sar</taxon>
        <taxon>Alveolata</taxon>
        <taxon>Dinophyceae</taxon>
        <taxon>Prorocentrales</taxon>
        <taxon>Prorocentraceae</taxon>
        <taxon>Prorocentrum</taxon>
    </lineage>
</organism>
<dbReference type="InterPro" id="IPR011992">
    <property type="entry name" value="EF-hand-dom_pair"/>
</dbReference>
<feature type="region of interest" description="Disordered" evidence="1">
    <location>
        <begin position="264"/>
        <end position="283"/>
    </location>
</feature>
<protein>
    <recommendedName>
        <fullName evidence="4">Calmodulin</fullName>
    </recommendedName>
</protein>
<dbReference type="PANTHER" id="PTHR20875:SF0">
    <property type="entry name" value="GH12158P"/>
    <property type="match status" value="1"/>
</dbReference>
<dbReference type="InterPro" id="IPR052603">
    <property type="entry name" value="EFCB6"/>
</dbReference>
<name>A0ABN9S6Z4_9DINO</name>
<dbReference type="SUPFAM" id="SSF47473">
    <property type="entry name" value="EF-hand"/>
    <property type="match status" value="1"/>
</dbReference>
<feature type="region of interest" description="Disordered" evidence="1">
    <location>
        <begin position="100"/>
        <end position="120"/>
    </location>
</feature>
<dbReference type="Proteomes" id="UP001189429">
    <property type="component" value="Unassembled WGS sequence"/>
</dbReference>
<dbReference type="EMBL" id="CAUYUJ010009191">
    <property type="protein sequence ID" value="CAK0826087.1"/>
    <property type="molecule type" value="Genomic_DNA"/>
</dbReference>
<feature type="compositionally biased region" description="Basic and acidic residues" evidence="1">
    <location>
        <begin position="264"/>
        <end position="277"/>
    </location>
</feature>
<evidence type="ECO:0000313" key="2">
    <source>
        <dbReference type="EMBL" id="CAK0826087.1"/>
    </source>
</evidence>
<keyword evidence="3" id="KW-1185">Reference proteome</keyword>
<dbReference type="PANTHER" id="PTHR20875">
    <property type="entry name" value="EF-HAND CALCIUM-BINDING DOMAIN-CONTAINING PROTEIN 6-RELATED"/>
    <property type="match status" value="1"/>
</dbReference>
<evidence type="ECO:0008006" key="4">
    <source>
        <dbReference type="Google" id="ProtNLM"/>
    </source>
</evidence>
<gene>
    <name evidence="2" type="ORF">PCOR1329_LOCUS26044</name>
</gene>
<sequence>MKARNMDKFWRCFEKVEKRGQLFPQKSGKISPAHFMQSFPFLKDFSPQDVRLILQRYTEESGGVNVKAMSVELEEALENLPDPNRSASVTALAPGMVRRQRAPARSASEASLRPSTSPASIGRVTVERNPAGQRGFVERPTSAAARKPLRPLDRGTLDSEAALRPSSALSTSLTNARRKAYPKDVDTLAKVRSFLAERDIRIDDRFLDYDRLRKGVCTMNQAFSVFTIAGLKLGTKDHDNLLNAYHDESGRFCYRDFLKDVNKSEEESRDGKPAFDKRKMRHPGAVEGEDATLLEGVLDRLERQVRDRGMEIRTLFDDFRVISGICSAGHVTRAQFSRIMSMLNFNVTEPELDVLNRRFGDTEDSEEFNYLDFCNVIDPRPPPAEPQLDLDVPSYVPFKASRSSRAESSLFFLCDR</sequence>
<evidence type="ECO:0000256" key="1">
    <source>
        <dbReference type="SAM" id="MobiDB-lite"/>
    </source>
</evidence>
<evidence type="ECO:0000313" key="3">
    <source>
        <dbReference type="Proteomes" id="UP001189429"/>
    </source>
</evidence>
<accession>A0ABN9S6Z4</accession>
<comment type="caution">
    <text evidence="2">The sequence shown here is derived from an EMBL/GenBank/DDBJ whole genome shotgun (WGS) entry which is preliminary data.</text>
</comment>
<dbReference type="Gene3D" id="1.10.238.10">
    <property type="entry name" value="EF-hand"/>
    <property type="match status" value="1"/>
</dbReference>